<dbReference type="CDD" id="cd13131">
    <property type="entry name" value="MATE_NorM_like"/>
    <property type="match status" value="1"/>
</dbReference>
<protein>
    <recommendedName>
        <fullName evidence="9">Multidrug-efflux transporter</fullName>
    </recommendedName>
</protein>
<feature type="transmembrane region" description="Helical" evidence="10">
    <location>
        <begin position="202"/>
        <end position="222"/>
    </location>
</feature>
<dbReference type="GO" id="GO:0005886">
    <property type="term" value="C:plasma membrane"/>
    <property type="evidence" value="ECO:0007669"/>
    <property type="project" value="UniProtKB-SubCell"/>
</dbReference>
<evidence type="ECO:0000256" key="5">
    <source>
        <dbReference type="ARBA" id="ARBA00022692"/>
    </source>
</evidence>
<feature type="transmembrane region" description="Helical" evidence="10">
    <location>
        <begin position="169"/>
        <end position="190"/>
    </location>
</feature>
<dbReference type="EMBL" id="SMAR01000014">
    <property type="protein sequence ID" value="TCT39052.1"/>
    <property type="molecule type" value="Genomic_DNA"/>
</dbReference>
<evidence type="ECO:0000256" key="3">
    <source>
        <dbReference type="ARBA" id="ARBA00022449"/>
    </source>
</evidence>
<dbReference type="GO" id="GO:0015297">
    <property type="term" value="F:antiporter activity"/>
    <property type="evidence" value="ECO:0007669"/>
    <property type="project" value="UniProtKB-KW"/>
</dbReference>
<dbReference type="Pfam" id="PF01554">
    <property type="entry name" value="MatE"/>
    <property type="match status" value="2"/>
</dbReference>
<dbReference type="OrthoDB" id="9780160at2"/>
<dbReference type="PANTHER" id="PTHR43298">
    <property type="entry name" value="MULTIDRUG RESISTANCE PROTEIN NORM-RELATED"/>
    <property type="match status" value="1"/>
</dbReference>
<evidence type="ECO:0000256" key="10">
    <source>
        <dbReference type="SAM" id="Phobius"/>
    </source>
</evidence>
<dbReference type="GO" id="GO:0006811">
    <property type="term" value="P:monoatomic ion transport"/>
    <property type="evidence" value="ECO:0007669"/>
    <property type="project" value="UniProtKB-KW"/>
</dbReference>
<accession>A0A4R3P0A3</accession>
<dbReference type="InterPro" id="IPR048279">
    <property type="entry name" value="MdtK-like"/>
</dbReference>
<keyword evidence="7" id="KW-0406">Ion transport</keyword>
<dbReference type="PANTHER" id="PTHR43298:SF2">
    <property type="entry name" value="FMN_FAD EXPORTER YEEO-RELATED"/>
    <property type="match status" value="1"/>
</dbReference>
<keyword evidence="6 10" id="KW-1133">Transmembrane helix</keyword>
<keyword evidence="8 10" id="KW-0472">Membrane</keyword>
<feature type="transmembrane region" description="Helical" evidence="10">
    <location>
        <begin position="430"/>
        <end position="449"/>
    </location>
</feature>
<keyword evidence="5 10" id="KW-0812">Transmembrane</keyword>
<evidence type="ECO:0000313" key="11">
    <source>
        <dbReference type="EMBL" id="TCT39052.1"/>
    </source>
</evidence>
<feature type="transmembrane region" description="Helical" evidence="10">
    <location>
        <begin position="139"/>
        <end position="157"/>
    </location>
</feature>
<evidence type="ECO:0000256" key="1">
    <source>
        <dbReference type="ARBA" id="ARBA00004429"/>
    </source>
</evidence>
<comment type="caution">
    <text evidence="11">The sequence shown here is derived from an EMBL/GenBank/DDBJ whole genome shotgun (WGS) entry which is preliminary data.</text>
</comment>
<feature type="transmembrane region" description="Helical" evidence="10">
    <location>
        <begin position="403"/>
        <end position="424"/>
    </location>
</feature>
<evidence type="ECO:0000256" key="9">
    <source>
        <dbReference type="ARBA" id="ARBA00031636"/>
    </source>
</evidence>
<keyword evidence="2" id="KW-0813">Transport</keyword>
<feature type="transmembrane region" description="Helical" evidence="10">
    <location>
        <begin position="104"/>
        <end position="127"/>
    </location>
</feature>
<feature type="transmembrane region" description="Helical" evidence="10">
    <location>
        <begin position="64"/>
        <end position="84"/>
    </location>
</feature>
<sequence length="458" mass="48911">MSVAMPPAQAAGHSWLSHFRETLLLGIPLIGAQLAQQGIHATDIVILGQISAVDLAAVVLATQYFMTFFLFGSGLAMAVMPMVAQAYSRGDEVSVRRSMRMGMWASIIFGVCTLPLFLFSHTILLALGQEAEVARKAAQYLHIVGFAMFPALIFYVLRSLVSATGRAGIVLWVTLAMLVINAALAYIVVLGHLGLPQFGVRGAATVAFIVQFSGFLFLVVYIERDKELARYQLFVRFWKPDWAALKEVTLLGLPIGVAILAEVSMFTISSVLMGQFGAVPLAAHGIAMQLSSITFMVPLGLAQAGTIRVGAFHALGDRENLIRASAAVMAIAIGFALAGGISFAVFPAALTSLFIDTSLPEAPDVLAYGIPLIVIAGLFQLMDALQGTLNGLLRGLKDTRIPMFLVLIAYWGIGLTCAWILAVPLGLEGIGIWTGFLLGLGAASIMLGLRFRKLLKAE</sequence>
<evidence type="ECO:0000256" key="7">
    <source>
        <dbReference type="ARBA" id="ARBA00023065"/>
    </source>
</evidence>
<evidence type="ECO:0000256" key="4">
    <source>
        <dbReference type="ARBA" id="ARBA00022475"/>
    </source>
</evidence>
<dbReference type="PIRSF" id="PIRSF006603">
    <property type="entry name" value="DinF"/>
    <property type="match status" value="1"/>
</dbReference>
<evidence type="ECO:0000256" key="2">
    <source>
        <dbReference type="ARBA" id="ARBA00022448"/>
    </source>
</evidence>
<keyword evidence="12" id="KW-1185">Reference proteome</keyword>
<dbReference type="InterPro" id="IPR002528">
    <property type="entry name" value="MATE_fam"/>
</dbReference>
<feature type="transmembrane region" description="Helical" evidence="10">
    <location>
        <begin position="365"/>
        <end position="382"/>
    </location>
</feature>
<dbReference type="AlphaFoldDB" id="A0A4R3P0A3"/>
<keyword evidence="3" id="KW-0050">Antiport</keyword>
<evidence type="ECO:0000256" key="8">
    <source>
        <dbReference type="ARBA" id="ARBA00023136"/>
    </source>
</evidence>
<dbReference type="NCBIfam" id="TIGR00797">
    <property type="entry name" value="matE"/>
    <property type="match status" value="1"/>
</dbReference>
<evidence type="ECO:0000313" key="12">
    <source>
        <dbReference type="Proteomes" id="UP000295097"/>
    </source>
</evidence>
<dbReference type="RefSeq" id="WP_132311324.1">
    <property type="nucleotide sequence ID" value="NZ_SMAR01000014.1"/>
</dbReference>
<gene>
    <name evidence="11" type="ORF">EDC90_101417</name>
</gene>
<dbReference type="GO" id="GO:0042910">
    <property type="term" value="F:xenobiotic transmembrane transporter activity"/>
    <property type="evidence" value="ECO:0007669"/>
    <property type="project" value="InterPro"/>
</dbReference>
<keyword evidence="4" id="KW-1003">Cell membrane</keyword>
<comment type="subcellular location">
    <subcellularLocation>
        <location evidence="1">Cell inner membrane</location>
        <topology evidence="1">Multi-pass membrane protein</topology>
    </subcellularLocation>
</comment>
<dbReference type="Proteomes" id="UP000295097">
    <property type="component" value="Unassembled WGS sequence"/>
</dbReference>
<feature type="transmembrane region" description="Helical" evidence="10">
    <location>
        <begin position="281"/>
        <end position="301"/>
    </location>
</feature>
<reference evidence="11 12" key="1">
    <citation type="submission" date="2019-03" db="EMBL/GenBank/DDBJ databases">
        <title>Freshwater and sediment microbial communities from various areas in North America, analyzing microbe dynamics in response to fracking.</title>
        <authorList>
            <person name="Lamendella R."/>
        </authorList>
    </citation>
    <scope>NUCLEOTIDE SEQUENCE [LARGE SCALE GENOMIC DNA]</scope>
    <source>
        <strain evidence="11 12">175.2</strain>
    </source>
</reference>
<evidence type="ECO:0000256" key="6">
    <source>
        <dbReference type="ARBA" id="ARBA00022989"/>
    </source>
</evidence>
<proteinExistence type="predicted"/>
<feature type="transmembrane region" description="Helical" evidence="10">
    <location>
        <begin position="321"/>
        <end position="345"/>
    </location>
</feature>
<name>A0A4R3P0A3_9HYPH</name>
<feature type="transmembrane region" description="Helical" evidence="10">
    <location>
        <begin position="243"/>
        <end position="261"/>
    </location>
</feature>
<organism evidence="11 12">
    <name type="scientific">Martelella mediterranea</name>
    <dbReference type="NCBI Taxonomy" id="293089"/>
    <lineage>
        <taxon>Bacteria</taxon>
        <taxon>Pseudomonadati</taxon>
        <taxon>Pseudomonadota</taxon>
        <taxon>Alphaproteobacteria</taxon>
        <taxon>Hyphomicrobiales</taxon>
        <taxon>Aurantimonadaceae</taxon>
        <taxon>Martelella</taxon>
    </lineage>
</organism>
<dbReference type="InterPro" id="IPR050222">
    <property type="entry name" value="MATE_MdtK"/>
</dbReference>